<gene>
    <name evidence="5" type="ORF">LSALG_LOCUS10055</name>
</gene>
<dbReference type="Proteomes" id="UP001177003">
    <property type="component" value="Chromosome 1"/>
</dbReference>
<protein>
    <recommendedName>
        <fullName evidence="4">U-box domain-containing protein</fullName>
    </recommendedName>
</protein>
<evidence type="ECO:0000313" key="5">
    <source>
        <dbReference type="EMBL" id="CAI9269697.1"/>
    </source>
</evidence>
<reference evidence="5" key="1">
    <citation type="submission" date="2023-04" db="EMBL/GenBank/DDBJ databases">
        <authorList>
            <person name="Vijverberg K."/>
            <person name="Xiong W."/>
            <person name="Schranz E."/>
        </authorList>
    </citation>
    <scope>NUCLEOTIDE SEQUENCE</scope>
</reference>
<evidence type="ECO:0000313" key="6">
    <source>
        <dbReference type="Proteomes" id="UP001177003"/>
    </source>
</evidence>
<dbReference type="InterPro" id="IPR003613">
    <property type="entry name" value="Ubox_domain"/>
</dbReference>
<dbReference type="GO" id="GO:0016567">
    <property type="term" value="P:protein ubiquitination"/>
    <property type="evidence" value="ECO:0007669"/>
    <property type="project" value="InterPro"/>
</dbReference>
<dbReference type="EMBL" id="OX465077">
    <property type="protein sequence ID" value="CAI9269697.1"/>
    <property type="molecule type" value="Genomic_DNA"/>
</dbReference>
<sequence length="278" mass="30288">MIALVTHMHDCFVEMKQSESSNLVPIPRDFCCPLLLELMTDPVIVAFRQTYERGYIRNWIDLGLNVCPKTMQTLVHNNLIPNYTVKALIANWRESHNVKLPDPEDASSPVHRHVHSSSEDSGKGNEFNTVESGEKSLDSGGPGPGPSGVDEGSPPEAPAIESSSSAPATAYNSDASGELAAEPQAAIAASQHAVSPRFGNRARNQIWRRSSFGPRVVSSATEARTDLTELETQVKKLVSDLSSASIDTVRNATGELRLLARQMKLKGELRLFVGSKIW</sequence>
<feature type="region of interest" description="Disordered" evidence="3">
    <location>
        <begin position="99"/>
        <end position="177"/>
    </location>
</feature>
<dbReference type="InterPro" id="IPR045210">
    <property type="entry name" value="RING-Ubox_PUB"/>
</dbReference>
<dbReference type="SMART" id="SM00504">
    <property type="entry name" value="Ubox"/>
    <property type="match status" value="1"/>
</dbReference>
<evidence type="ECO:0000256" key="1">
    <source>
        <dbReference type="ARBA" id="ARBA00004906"/>
    </source>
</evidence>
<organism evidence="5 6">
    <name type="scientific">Lactuca saligna</name>
    <name type="common">Willowleaf lettuce</name>
    <dbReference type="NCBI Taxonomy" id="75948"/>
    <lineage>
        <taxon>Eukaryota</taxon>
        <taxon>Viridiplantae</taxon>
        <taxon>Streptophyta</taxon>
        <taxon>Embryophyta</taxon>
        <taxon>Tracheophyta</taxon>
        <taxon>Spermatophyta</taxon>
        <taxon>Magnoliopsida</taxon>
        <taxon>eudicotyledons</taxon>
        <taxon>Gunneridae</taxon>
        <taxon>Pentapetalae</taxon>
        <taxon>asterids</taxon>
        <taxon>campanulids</taxon>
        <taxon>Asterales</taxon>
        <taxon>Asteraceae</taxon>
        <taxon>Cichorioideae</taxon>
        <taxon>Cichorieae</taxon>
        <taxon>Lactucinae</taxon>
        <taxon>Lactuca</taxon>
    </lineage>
</organism>
<accession>A0AA35VWH9</accession>
<keyword evidence="2" id="KW-0808">Transferase</keyword>
<dbReference type="AlphaFoldDB" id="A0AA35VWH9"/>
<dbReference type="PANTHER" id="PTHR23315:SF7">
    <property type="entry name" value="U-BOX DOMAIN-CONTAINING PROTEIN 4"/>
    <property type="match status" value="1"/>
</dbReference>
<dbReference type="CDD" id="cd16664">
    <property type="entry name" value="RING-Ubox_PUB"/>
    <property type="match status" value="1"/>
</dbReference>
<feature type="compositionally biased region" description="Low complexity" evidence="3">
    <location>
        <begin position="147"/>
        <end position="168"/>
    </location>
</feature>
<comment type="pathway">
    <text evidence="1">Protein modification; protein ubiquitination.</text>
</comment>
<evidence type="ECO:0000256" key="2">
    <source>
        <dbReference type="ARBA" id="ARBA00022679"/>
    </source>
</evidence>
<dbReference type="Pfam" id="PF04564">
    <property type="entry name" value="U-box"/>
    <property type="match status" value="1"/>
</dbReference>
<dbReference type="SUPFAM" id="SSF57850">
    <property type="entry name" value="RING/U-box"/>
    <property type="match status" value="1"/>
</dbReference>
<feature type="domain" description="U-box" evidence="4">
    <location>
        <begin position="25"/>
        <end position="99"/>
    </location>
</feature>
<evidence type="ECO:0000259" key="4">
    <source>
        <dbReference type="PROSITE" id="PS51698"/>
    </source>
</evidence>
<proteinExistence type="predicted"/>
<evidence type="ECO:0000256" key="3">
    <source>
        <dbReference type="SAM" id="MobiDB-lite"/>
    </source>
</evidence>
<dbReference type="Gene3D" id="3.30.40.10">
    <property type="entry name" value="Zinc/RING finger domain, C3HC4 (zinc finger)"/>
    <property type="match status" value="1"/>
</dbReference>
<keyword evidence="6" id="KW-1185">Reference proteome</keyword>
<dbReference type="PROSITE" id="PS51698">
    <property type="entry name" value="U_BOX"/>
    <property type="match status" value="1"/>
</dbReference>
<name>A0AA35VWH9_LACSI</name>
<dbReference type="GO" id="GO:0004842">
    <property type="term" value="F:ubiquitin-protein transferase activity"/>
    <property type="evidence" value="ECO:0007669"/>
    <property type="project" value="InterPro"/>
</dbReference>
<dbReference type="PANTHER" id="PTHR23315">
    <property type="entry name" value="U BOX DOMAIN-CONTAINING"/>
    <property type="match status" value="1"/>
</dbReference>
<dbReference type="InterPro" id="IPR013083">
    <property type="entry name" value="Znf_RING/FYVE/PHD"/>
</dbReference>